<evidence type="ECO:0000313" key="2">
    <source>
        <dbReference type="EMBL" id="TKB52740.1"/>
    </source>
</evidence>
<dbReference type="AlphaFoldDB" id="A0A4U1BKP4"/>
<protein>
    <submittedName>
        <fullName evidence="2">DUF4135 domain-containing protein</fullName>
    </submittedName>
</protein>
<feature type="domain" description="Lantibiotic biosynthesis protein dehydration" evidence="1">
    <location>
        <begin position="332"/>
        <end position="387"/>
    </location>
</feature>
<organism evidence="2 3">
    <name type="scientific">Ferrimonas aestuarii</name>
    <dbReference type="NCBI Taxonomy" id="2569539"/>
    <lineage>
        <taxon>Bacteria</taxon>
        <taxon>Pseudomonadati</taxon>
        <taxon>Pseudomonadota</taxon>
        <taxon>Gammaproteobacteria</taxon>
        <taxon>Alteromonadales</taxon>
        <taxon>Ferrimonadaceae</taxon>
        <taxon>Ferrimonas</taxon>
    </lineage>
</organism>
<comment type="caution">
    <text evidence="2">The sequence shown here is derived from an EMBL/GenBank/DDBJ whole genome shotgun (WGS) entry which is preliminary data.</text>
</comment>
<keyword evidence="3" id="KW-1185">Reference proteome</keyword>
<evidence type="ECO:0000259" key="1">
    <source>
        <dbReference type="Pfam" id="PF13575"/>
    </source>
</evidence>
<evidence type="ECO:0000313" key="3">
    <source>
        <dbReference type="Proteomes" id="UP000305675"/>
    </source>
</evidence>
<reference evidence="2 3" key="1">
    <citation type="submission" date="2019-04" db="EMBL/GenBank/DDBJ databases">
        <authorList>
            <person name="Hwang J.C."/>
        </authorList>
    </citation>
    <scope>NUCLEOTIDE SEQUENCE [LARGE SCALE GENOMIC DNA]</scope>
    <source>
        <strain evidence="2 3">IMCC35002</strain>
    </source>
</reference>
<accession>A0A4U1BKP4</accession>
<name>A0A4U1BKP4_9GAMM</name>
<dbReference type="Pfam" id="PF13575">
    <property type="entry name" value="DUF4135"/>
    <property type="match status" value="2"/>
</dbReference>
<sequence length="672" mass="75114">MDYQKLVKELKSLNVNVSDKARNYRASLYLKNLKDTQTYLTKTLAQSNSGIGSSAFKFCKTALQFGGLIQQLADVLDHYSCPALQGNLSPYLKEGNKKTYYDYFDDNIFDANDTVFDTNVTKFWNLTPLSSHAITQLVDNFQRNIKTACQRVYQDITKLEACFEGQYDDNFSLNSLKRIKSTGSDFHKGGQQVLILTFGASDEIDSSPAPLISSFNVQVVYKPGDIEADCLISGNSQVVNKVLGKTFMTNSLFEIYNQQLTELKQQQPSFAGLPLATYRILPIAYQSDNKTPLRQAYGYLEYLDNDVSGTFAQIFGFYPFASSDYLIFKSESKEQIVSSFYRQAGAMSAVASSFSIIDLHIENVRVETRKPYFIDMEVCLTSPVDDIELTSLLKDKQGGINGISLNYQDLTYSFKNLLKPDEAEITTEYPDVYYQNRLWQVSPKNQKQPIPVNAKVYQSGVADGFKVLEAAQSSGKFTHWFQRLNNVVVRYLPCSTTDFKAIATTAFLQDPEDQRKKNQPVNNAIDDALLNKLTNNFNKYKEAGNTLAPPEFLSLTPSVSQADYRSLDIPVFYHRIGSTDLLDSLGQVVAIPANVTVYIGNTPTVVAVNSVFTGTTFFQSSPMATKVQQAQVEILSNASKAAAREQLLTQSISSFFSADTSKTSETFRPIKA</sequence>
<proteinExistence type="predicted"/>
<gene>
    <name evidence="2" type="ORF">FCL42_15640</name>
</gene>
<dbReference type="EMBL" id="SWCJ01000014">
    <property type="protein sequence ID" value="TKB52740.1"/>
    <property type="molecule type" value="Genomic_DNA"/>
</dbReference>
<dbReference type="OrthoDB" id="612737at2"/>
<feature type="domain" description="Lantibiotic biosynthesis protein dehydration" evidence="1">
    <location>
        <begin position="133"/>
        <end position="241"/>
    </location>
</feature>
<dbReference type="InterPro" id="IPR025410">
    <property type="entry name" value="Lant_dehyd"/>
</dbReference>
<dbReference type="Proteomes" id="UP000305675">
    <property type="component" value="Unassembled WGS sequence"/>
</dbReference>